<dbReference type="GO" id="GO:0009103">
    <property type="term" value="P:lipopolysaccharide biosynthetic process"/>
    <property type="evidence" value="ECO:0007669"/>
    <property type="project" value="TreeGrafter"/>
</dbReference>
<dbReference type="Proteomes" id="UP000004773">
    <property type="component" value="Unassembled WGS sequence"/>
</dbReference>
<dbReference type="CDD" id="cd03820">
    <property type="entry name" value="GT4_AmsD-like"/>
    <property type="match status" value="1"/>
</dbReference>
<dbReference type="PANTHER" id="PTHR46401">
    <property type="entry name" value="GLYCOSYLTRANSFERASE WBBK-RELATED"/>
    <property type="match status" value="1"/>
</dbReference>
<dbReference type="RefSeq" id="WP_003147707.1">
    <property type="nucleotide sequence ID" value="NZ_GL883585.1"/>
</dbReference>
<evidence type="ECO:0008006" key="6">
    <source>
        <dbReference type="Google" id="ProtNLM"/>
    </source>
</evidence>
<keyword evidence="1" id="KW-0808">Transferase</keyword>
<evidence type="ECO:0000313" key="4">
    <source>
        <dbReference type="EMBL" id="EGF86764.1"/>
    </source>
</evidence>
<dbReference type="Pfam" id="PF00534">
    <property type="entry name" value="Glycos_transf_1"/>
    <property type="match status" value="1"/>
</dbReference>
<evidence type="ECO:0000259" key="3">
    <source>
        <dbReference type="Pfam" id="PF13439"/>
    </source>
</evidence>
<protein>
    <recommendedName>
        <fullName evidence="6">Glycosyltransferase, group 1 family protein</fullName>
    </recommendedName>
</protein>
<gene>
    <name evidence="4" type="ORF">HMPREF0428_01561</name>
</gene>
<comment type="caution">
    <text evidence="4">The sequence shown here is derived from an EMBL/GenBank/DDBJ whole genome shotgun (WGS) entry which is preliminary data.</text>
</comment>
<feature type="domain" description="Glycosyltransferase subfamily 4-like N-terminal" evidence="3">
    <location>
        <begin position="15"/>
        <end position="171"/>
    </location>
</feature>
<reference evidence="4 5" key="1">
    <citation type="submission" date="2011-03" db="EMBL/GenBank/DDBJ databases">
        <title>The Genome Sequence of Gemella haemolysans M341.</title>
        <authorList>
            <consortium name="The Broad Institute Genome Sequencing Platform"/>
            <consortium name="The Broad Institute Genome Sequencing Center for Infectious Disease"/>
            <person name="Earl A."/>
            <person name="Ward D."/>
            <person name="Feldgarden M."/>
            <person name="Gevers D."/>
            <person name="Sibley C.D."/>
            <person name="Field T.R."/>
            <person name="Grinwis M."/>
            <person name="Eshaghurshan C.S."/>
            <person name="Surette M.G."/>
            <person name="Young S.K."/>
            <person name="Zeng Q."/>
            <person name="Gargeya S."/>
            <person name="Fitzgerald M."/>
            <person name="Haas B."/>
            <person name="Abouelleil A."/>
            <person name="Alvarado L."/>
            <person name="Arachchi H.M."/>
            <person name="Berlin A."/>
            <person name="Brown A."/>
            <person name="Chapman S.B."/>
            <person name="Chen Z."/>
            <person name="Dunbar C."/>
            <person name="Freedman E."/>
            <person name="Gearin G."/>
            <person name="Gellesch M."/>
            <person name="Goldberg J."/>
            <person name="Griggs A."/>
            <person name="Gujja S."/>
            <person name="Heilman E.R."/>
            <person name="Heiman D."/>
            <person name="Howarth C."/>
            <person name="Larson L."/>
            <person name="Lui A."/>
            <person name="MacDonald P.J.P."/>
            <person name="Mehta T."/>
            <person name="Montmayeur A."/>
            <person name="Murphy C."/>
            <person name="Neiman D."/>
            <person name="Pearson M."/>
            <person name="Priest M."/>
            <person name="Roberts A."/>
            <person name="Saif S."/>
            <person name="Shea T."/>
            <person name="Shenoy N."/>
            <person name="Sisk P."/>
            <person name="Stolte C."/>
            <person name="Sykes S."/>
            <person name="White J."/>
            <person name="Yandava C."/>
            <person name="Wortman J."/>
            <person name="Nusbaum C."/>
            <person name="Birren B."/>
        </authorList>
    </citation>
    <scope>NUCLEOTIDE SEQUENCE [LARGE SCALE GENOMIC DNA]</scope>
    <source>
        <strain evidence="4 5">M341</strain>
    </source>
</reference>
<dbReference type="Gene3D" id="3.40.50.2000">
    <property type="entry name" value="Glycogen Phosphorylase B"/>
    <property type="match status" value="2"/>
</dbReference>
<organism evidence="4 5">
    <name type="scientific">Gemella haemolysans M341</name>
    <dbReference type="NCBI Taxonomy" id="562981"/>
    <lineage>
        <taxon>Bacteria</taxon>
        <taxon>Bacillati</taxon>
        <taxon>Bacillota</taxon>
        <taxon>Bacilli</taxon>
        <taxon>Bacillales</taxon>
        <taxon>Gemellaceae</taxon>
        <taxon>Gemella</taxon>
    </lineage>
</organism>
<dbReference type="InterPro" id="IPR028098">
    <property type="entry name" value="Glyco_trans_4-like_N"/>
</dbReference>
<dbReference type="GO" id="GO:0016757">
    <property type="term" value="F:glycosyltransferase activity"/>
    <property type="evidence" value="ECO:0007669"/>
    <property type="project" value="InterPro"/>
</dbReference>
<dbReference type="AlphaFoldDB" id="A0AA87AUG2"/>
<dbReference type="SUPFAM" id="SSF53756">
    <property type="entry name" value="UDP-Glycosyltransferase/glycogen phosphorylase"/>
    <property type="match status" value="1"/>
</dbReference>
<name>A0AA87AUG2_9BACL</name>
<proteinExistence type="predicted"/>
<evidence type="ECO:0000313" key="5">
    <source>
        <dbReference type="Proteomes" id="UP000004773"/>
    </source>
</evidence>
<dbReference type="InterPro" id="IPR001296">
    <property type="entry name" value="Glyco_trans_1"/>
</dbReference>
<sequence>MKKICFVKWIIDRVDGGLKVAVNLANELSDKYEVHLVSVLATEECFFDLKFNVRYENLSSKKLSMQKHFFKSVLLLREYLKKHDIQIVFGIGMSMNSVGIASTLGLDTVFISCDHTNSIVDIDTKVKKFQRYFGAKAADKIITLTTEDRDNYIRQYKIDSNKVECIYNWINSIDSIERYNVNSKKLITVGRFDKQKGYDYLSKVAVNVLSKYPDWQWDIYGSGDDSIKEKLVEELKEGGVIAQVNFMGNVRGIENIYPNHGIYVMTSRYEGLPLVLLEAKQYGLPIISFDCPTGPSEIVLDGENGYLIDNFDTEEMSNKICELIGNEELREIFSGNSMNDTEKFSKEKILQQWINLIEEMIGGEHAR</sequence>
<dbReference type="PANTHER" id="PTHR46401:SF2">
    <property type="entry name" value="GLYCOSYLTRANSFERASE WBBK-RELATED"/>
    <property type="match status" value="1"/>
</dbReference>
<dbReference type="Pfam" id="PF13439">
    <property type="entry name" value="Glyco_transf_4"/>
    <property type="match status" value="1"/>
</dbReference>
<dbReference type="EMBL" id="ACRO01000037">
    <property type="protein sequence ID" value="EGF86764.1"/>
    <property type="molecule type" value="Genomic_DNA"/>
</dbReference>
<evidence type="ECO:0000256" key="1">
    <source>
        <dbReference type="ARBA" id="ARBA00022679"/>
    </source>
</evidence>
<feature type="domain" description="Glycosyl transferase family 1" evidence="2">
    <location>
        <begin position="179"/>
        <end position="336"/>
    </location>
</feature>
<evidence type="ECO:0000259" key="2">
    <source>
        <dbReference type="Pfam" id="PF00534"/>
    </source>
</evidence>
<accession>A0AA87AUG2</accession>